<dbReference type="FunFam" id="1.20.1250.20:FF:000172">
    <property type="entry name" value="MFS multidrug resistance transporter"/>
    <property type="match status" value="1"/>
</dbReference>
<dbReference type="EMBL" id="LFIV01000075">
    <property type="protein sequence ID" value="KZL71282.1"/>
    <property type="molecule type" value="Genomic_DNA"/>
</dbReference>
<organism evidence="9 10">
    <name type="scientific">Colletotrichum tofieldiae</name>
    <dbReference type="NCBI Taxonomy" id="708197"/>
    <lineage>
        <taxon>Eukaryota</taxon>
        <taxon>Fungi</taxon>
        <taxon>Dikarya</taxon>
        <taxon>Ascomycota</taxon>
        <taxon>Pezizomycotina</taxon>
        <taxon>Sordariomycetes</taxon>
        <taxon>Hypocreomycetidae</taxon>
        <taxon>Glomerellales</taxon>
        <taxon>Glomerellaceae</taxon>
        <taxon>Colletotrichum</taxon>
        <taxon>Colletotrichum spaethianum species complex</taxon>
    </lineage>
</organism>
<feature type="transmembrane region" description="Helical" evidence="7">
    <location>
        <begin position="426"/>
        <end position="444"/>
    </location>
</feature>
<keyword evidence="3 7" id="KW-0812">Transmembrane</keyword>
<comment type="caution">
    <text evidence="9">The sequence shown here is derived from an EMBL/GenBank/DDBJ whole genome shotgun (WGS) entry which is preliminary data.</text>
</comment>
<dbReference type="GO" id="GO:0022857">
    <property type="term" value="F:transmembrane transporter activity"/>
    <property type="evidence" value="ECO:0007669"/>
    <property type="project" value="InterPro"/>
</dbReference>
<feature type="transmembrane region" description="Helical" evidence="7">
    <location>
        <begin position="389"/>
        <end position="406"/>
    </location>
</feature>
<keyword evidence="2" id="KW-0813">Transport</keyword>
<evidence type="ECO:0000256" key="6">
    <source>
        <dbReference type="SAM" id="MobiDB-lite"/>
    </source>
</evidence>
<name>A0A166SW32_9PEZI</name>
<dbReference type="InterPro" id="IPR020846">
    <property type="entry name" value="MFS_dom"/>
</dbReference>
<evidence type="ECO:0000313" key="9">
    <source>
        <dbReference type="EMBL" id="KZL71282.1"/>
    </source>
</evidence>
<dbReference type="InterPro" id="IPR011701">
    <property type="entry name" value="MFS"/>
</dbReference>
<dbReference type="InterPro" id="IPR036259">
    <property type="entry name" value="MFS_trans_sf"/>
</dbReference>
<feature type="compositionally biased region" description="Low complexity" evidence="6">
    <location>
        <begin position="9"/>
        <end position="32"/>
    </location>
</feature>
<feature type="region of interest" description="Disordered" evidence="6">
    <location>
        <begin position="1"/>
        <end position="73"/>
    </location>
</feature>
<evidence type="ECO:0000256" key="2">
    <source>
        <dbReference type="ARBA" id="ARBA00022448"/>
    </source>
</evidence>
<feature type="transmembrane region" description="Helical" evidence="7">
    <location>
        <begin position="489"/>
        <end position="506"/>
    </location>
</feature>
<reference evidence="9 10" key="1">
    <citation type="submission" date="2015-06" db="EMBL/GenBank/DDBJ databases">
        <title>Survival trade-offs in plant roots during colonization by closely related pathogenic and mutualistic fungi.</title>
        <authorList>
            <person name="Hacquard S."/>
            <person name="Kracher B."/>
            <person name="Hiruma K."/>
            <person name="Weinman A."/>
            <person name="Muench P."/>
            <person name="Garrido Oter R."/>
            <person name="Ver Loren van Themaat E."/>
            <person name="Dallerey J.-F."/>
            <person name="Damm U."/>
            <person name="Henrissat B."/>
            <person name="Lespinet O."/>
            <person name="Thon M."/>
            <person name="Kemen E."/>
            <person name="McHardy A.C."/>
            <person name="Schulze-Lefert P."/>
            <person name="O'Connell R.J."/>
        </authorList>
    </citation>
    <scope>NUCLEOTIDE SEQUENCE [LARGE SCALE GENOMIC DNA]</scope>
    <source>
        <strain evidence="9 10">0861</strain>
    </source>
</reference>
<feature type="compositionally biased region" description="Low complexity" evidence="6">
    <location>
        <begin position="46"/>
        <end position="72"/>
    </location>
</feature>
<dbReference type="AlphaFoldDB" id="A0A166SW32"/>
<dbReference type="SUPFAM" id="SSF103473">
    <property type="entry name" value="MFS general substrate transporter"/>
    <property type="match status" value="1"/>
</dbReference>
<proteinExistence type="predicted"/>
<dbReference type="Pfam" id="PF07690">
    <property type="entry name" value="MFS_1"/>
    <property type="match status" value="1"/>
</dbReference>
<evidence type="ECO:0000256" key="4">
    <source>
        <dbReference type="ARBA" id="ARBA00022989"/>
    </source>
</evidence>
<dbReference type="Proteomes" id="UP000076552">
    <property type="component" value="Unassembled WGS sequence"/>
</dbReference>
<dbReference type="GO" id="GO:0005886">
    <property type="term" value="C:plasma membrane"/>
    <property type="evidence" value="ECO:0007669"/>
    <property type="project" value="TreeGrafter"/>
</dbReference>
<dbReference type="Gene3D" id="1.20.1250.20">
    <property type="entry name" value="MFS general substrate transporter like domains"/>
    <property type="match status" value="1"/>
</dbReference>
<keyword evidence="5 7" id="KW-0472">Membrane</keyword>
<dbReference type="PANTHER" id="PTHR23502:SF26">
    <property type="entry name" value="MAJOR FACILITATOR SUPERFAMILY (MFS) PROFILE DOMAIN-CONTAINING PROTEIN"/>
    <property type="match status" value="1"/>
</dbReference>
<comment type="subcellular location">
    <subcellularLocation>
        <location evidence="1">Membrane</location>
        <topology evidence="1">Multi-pass membrane protein</topology>
    </subcellularLocation>
</comment>
<dbReference type="STRING" id="708197.A0A166SW32"/>
<evidence type="ECO:0000259" key="8">
    <source>
        <dbReference type="PROSITE" id="PS50850"/>
    </source>
</evidence>
<keyword evidence="4 7" id="KW-1133">Transmembrane helix</keyword>
<evidence type="ECO:0000256" key="3">
    <source>
        <dbReference type="ARBA" id="ARBA00022692"/>
    </source>
</evidence>
<dbReference type="PANTHER" id="PTHR23502">
    <property type="entry name" value="MAJOR FACILITATOR SUPERFAMILY"/>
    <property type="match status" value="1"/>
</dbReference>
<keyword evidence="10" id="KW-1185">Reference proteome</keyword>
<feature type="transmembrane region" description="Helical" evidence="7">
    <location>
        <begin position="584"/>
        <end position="607"/>
    </location>
</feature>
<evidence type="ECO:0000256" key="1">
    <source>
        <dbReference type="ARBA" id="ARBA00004141"/>
    </source>
</evidence>
<dbReference type="PROSITE" id="PS50850">
    <property type="entry name" value="MFS"/>
    <property type="match status" value="1"/>
</dbReference>
<gene>
    <name evidence="9" type="ORF">CT0861_09636</name>
</gene>
<accession>A0A166SW32</accession>
<feature type="domain" description="Major facilitator superfamily (MFS) profile" evidence="8">
    <location>
        <begin position="146"/>
        <end position="609"/>
    </location>
</feature>
<evidence type="ECO:0000256" key="7">
    <source>
        <dbReference type="SAM" id="Phobius"/>
    </source>
</evidence>
<dbReference type="Gene3D" id="1.20.1720.10">
    <property type="entry name" value="Multidrug resistance protein D"/>
    <property type="match status" value="1"/>
</dbReference>
<evidence type="ECO:0000313" key="10">
    <source>
        <dbReference type="Proteomes" id="UP000076552"/>
    </source>
</evidence>
<feature type="transmembrane region" description="Helical" evidence="7">
    <location>
        <begin position="215"/>
        <end position="242"/>
    </location>
</feature>
<feature type="transmembrane region" description="Helical" evidence="7">
    <location>
        <begin position="144"/>
        <end position="164"/>
    </location>
</feature>
<feature type="transmembrane region" description="Helical" evidence="7">
    <location>
        <begin position="308"/>
        <end position="327"/>
    </location>
</feature>
<feature type="transmembrane region" description="Helical" evidence="7">
    <location>
        <begin position="518"/>
        <end position="539"/>
    </location>
</feature>
<feature type="transmembrane region" description="Helical" evidence="7">
    <location>
        <begin position="560"/>
        <end position="578"/>
    </location>
</feature>
<feature type="transmembrane region" description="Helical" evidence="7">
    <location>
        <begin position="184"/>
        <end position="203"/>
    </location>
</feature>
<protein>
    <submittedName>
        <fullName evidence="9">Major facilitator superfamily transporter</fullName>
    </submittedName>
</protein>
<evidence type="ECO:0000256" key="5">
    <source>
        <dbReference type="ARBA" id="ARBA00023136"/>
    </source>
</evidence>
<sequence length="630" mass="68051">MAPNNRPPSQRLQSLRSTLSSAAAGSLQLLTSDSELSQGGRHDEYTSPTRTSSRSRTIPHSDSPSNRSASSSEQFFARTLSLPSISESEGNHGPEFCNPFVDSSPPLQISTEARNPFDDFYAAELEDRSAREPPYHVFSKGQKWFIIVIIGAAGLFSGLSSNIYFPALDAISEVDPDLGISHQVVSLTITSYLAIQGVSPLIWGSISDAQGRRPIYIASFAVYIVANIGLSISPNFTVLLIFRGLQAAGSASTVSIGNGVIQDISPPAQRGAFVSFYQATYLEVRNFSIAIGPVLGGLLANFLGFRSIFVFLLILSSIVTLVIIVFLPETMRTIAGNGSLRLEGVYKPLVQFFKKEPDYLENPEEPIKRKEVTLMTFVEPLRLLVQKDILINLVFGGVVYTVWSMVTSSTTGLFKHRFNLSELEIGLAFLPNGFGTIIGSAIAGKLMTRDYLSVEEAYKTSHAYGTAEQVAGGNLPADFPIERARLRRLPWVALVFVVATAGYGMSLNFSSLNSRRGWIALPLVLQFFIAATSNAVFALNQTLVTDLCPGKGAGATAINNLVRCGLGAIGVALVEGFIESVGPGATFLGLALVTVAVGPLAVVHWYYGQGWRAKRMRADERAREEKALGS</sequence>